<evidence type="ECO:0000313" key="2">
    <source>
        <dbReference type="Proteomes" id="UP000694565"/>
    </source>
</evidence>
<dbReference type="Pfam" id="PF01963">
    <property type="entry name" value="TraB_PrgY_gumN"/>
    <property type="match status" value="1"/>
</dbReference>
<dbReference type="InterPro" id="IPR002816">
    <property type="entry name" value="TraB/PrgY/GumN_fam"/>
</dbReference>
<protein>
    <submittedName>
        <fullName evidence="1">TraB domain containing</fullName>
    </submittedName>
</protein>
<organism evidence="1 2">
    <name type="scientific">Cyclopterus lumpus</name>
    <name type="common">Lumpsucker</name>
    <dbReference type="NCBI Taxonomy" id="8103"/>
    <lineage>
        <taxon>Eukaryota</taxon>
        <taxon>Metazoa</taxon>
        <taxon>Chordata</taxon>
        <taxon>Craniata</taxon>
        <taxon>Vertebrata</taxon>
        <taxon>Euteleostomi</taxon>
        <taxon>Actinopterygii</taxon>
        <taxon>Neopterygii</taxon>
        <taxon>Teleostei</taxon>
        <taxon>Neoteleostei</taxon>
        <taxon>Acanthomorphata</taxon>
        <taxon>Eupercaria</taxon>
        <taxon>Perciformes</taxon>
        <taxon>Cottioidei</taxon>
        <taxon>Cottales</taxon>
        <taxon>Cyclopteridae</taxon>
        <taxon>Cyclopterus</taxon>
    </lineage>
</organism>
<reference evidence="1" key="1">
    <citation type="submission" date="2025-08" db="UniProtKB">
        <authorList>
            <consortium name="Ensembl"/>
        </authorList>
    </citation>
    <scope>IDENTIFICATION</scope>
</reference>
<sequence>QRVDSSLNLLGNGKNILPFNNCLCCSCVADGETMELLWQLRSQRRQSSPELPETVTRLTAPDGSLLYLVGTAHFSDSSKKDVAMTIRAVQPDVVVVELCQYRVSMLKMDENTLLREAKDISLDKVQQAIKQNGLMSGLMQILLLKVSAHITEQLGMAPGGEFREAFKEAGQVPFCKFHLGDRPIPVTFKRAIAALSLWQKARLAWGLCFLSDPIRYMFTFSVPLIISRFCLSRKHNRLTMLSKAPQCNRYPNVLILH</sequence>
<dbReference type="AlphaFoldDB" id="A0A8C2YZY5"/>
<dbReference type="PANTHER" id="PTHR21530">
    <property type="entry name" value="PHEROMONE SHUTDOWN PROTEIN"/>
    <property type="match status" value="1"/>
</dbReference>
<dbReference type="GeneTree" id="ENSGT00390000009067"/>
<name>A0A8C2YZY5_CYCLU</name>
<dbReference type="Ensembl" id="ENSCLMT00005010569.1">
    <property type="protein sequence ID" value="ENSCLMP00005009749.1"/>
    <property type="gene ID" value="ENSCLMG00005005443.1"/>
</dbReference>
<reference evidence="1" key="2">
    <citation type="submission" date="2025-09" db="UniProtKB">
        <authorList>
            <consortium name="Ensembl"/>
        </authorList>
    </citation>
    <scope>IDENTIFICATION</scope>
</reference>
<accession>A0A8C2YZY5</accession>
<dbReference type="CDD" id="cd14726">
    <property type="entry name" value="TraB_PrgY-like"/>
    <property type="match status" value="1"/>
</dbReference>
<dbReference type="Proteomes" id="UP000694565">
    <property type="component" value="Unplaced"/>
</dbReference>
<evidence type="ECO:0000313" key="1">
    <source>
        <dbReference type="Ensembl" id="ENSCLMP00005009749.1"/>
    </source>
</evidence>
<keyword evidence="2" id="KW-1185">Reference proteome</keyword>
<proteinExistence type="predicted"/>
<dbReference type="InterPro" id="IPR046345">
    <property type="entry name" value="TraB_PrgY-like"/>
</dbReference>
<dbReference type="PANTHER" id="PTHR21530:SF7">
    <property type="entry name" value="TRAB DOMAIN-CONTAINING PROTEIN"/>
    <property type="match status" value="1"/>
</dbReference>